<dbReference type="Proteomes" id="UP001183607">
    <property type="component" value="Unassembled WGS sequence"/>
</dbReference>
<feature type="region of interest" description="Disordered" evidence="1">
    <location>
        <begin position="1"/>
        <end position="104"/>
    </location>
</feature>
<sequence length="149" mass="15990">MTSPHPPLDQPSGRRRQPEAPTHGYALLAPPRESARPRTAEPRPARADVPPPPRAGAWVRADAAPSRREESVRHGTYPPGPQRRAGFRPPGPGPGPADGQDPPIYRALLARWAERGAALPLGGDAEWERLAAPPVPWFSGPRDRAGGGR</sequence>
<protein>
    <submittedName>
        <fullName evidence="2">Uncharacterized protein</fullName>
    </submittedName>
</protein>
<dbReference type="EMBL" id="JAVRER010000010">
    <property type="protein sequence ID" value="MDT0415751.1"/>
    <property type="molecule type" value="Genomic_DNA"/>
</dbReference>
<comment type="caution">
    <text evidence="2">The sequence shown here is derived from an EMBL/GenBank/DDBJ whole genome shotgun (WGS) entry which is preliminary data.</text>
</comment>
<dbReference type="AlphaFoldDB" id="A0ABD5E417"/>
<name>A0ABD5E417_9ACTN</name>
<evidence type="ECO:0000256" key="1">
    <source>
        <dbReference type="SAM" id="MobiDB-lite"/>
    </source>
</evidence>
<organism evidence="2 3">
    <name type="scientific">Streptomyces evansiae</name>
    <dbReference type="NCBI Taxonomy" id="3075535"/>
    <lineage>
        <taxon>Bacteria</taxon>
        <taxon>Bacillati</taxon>
        <taxon>Actinomycetota</taxon>
        <taxon>Actinomycetes</taxon>
        <taxon>Kitasatosporales</taxon>
        <taxon>Streptomycetaceae</taxon>
        <taxon>Streptomyces</taxon>
    </lineage>
</organism>
<proteinExistence type="predicted"/>
<dbReference type="RefSeq" id="WP_158678812.1">
    <property type="nucleotide sequence ID" value="NZ_JAVRER010000010.1"/>
</dbReference>
<feature type="compositionally biased region" description="Basic and acidic residues" evidence="1">
    <location>
        <begin position="33"/>
        <end position="46"/>
    </location>
</feature>
<reference evidence="3" key="1">
    <citation type="submission" date="2023-07" db="EMBL/GenBank/DDBJ databases">
        <title>30 novel species of actinomycetes from the DSMZ collection.</title>
        <authorList>
            <person name="Nouioui I."/>
        </authorList>
    </citation>
    <scope>NUCLEOTIDE SEQUENCE [LARGE SCALE GENOMIC DNA]</scope>
    <source>
        <strain evidence="3">DSM 41982</strain>
    </source>
</reference>
<evidence type="ECO:0000313" key="2">
    <source>
        <dbReference type="EMBL" id="MDT0415751.1"/>
    </source>
</evidence>
<accession>A0ABD5E417</accession>
<evidence type="ECO:0000313" key="3">
    <source>
        <dbReference type="Proteomes" id="UP001183607"/>
    </source>
</evidence>
<gene>
    <name evidence="2" type="ORF">RM574_09645</name>
</gene>